<evidence type="ECO:0008006" key="5">
    <source>
        <dbReference type="Google" id="ProtNLM"/>
    </source>
</evidence>
<evidence type="ECO:0000313" key="4">
    <source>
        <dbReference type="Proteomes" id="UP000019376"/>
    </source>
</evidence>
<dbReference type="GO" id="GO:0006210">
    <property type="term" value="P:thymine catabolic process"/>
    <property type="evidence" value="ECO:0007669"/>
    <property type="project" value="TreeGrafter"/>
</dbReference>
<comment type="similarity">
    <text evidence="1">Belongs to the aldehyde dehydrogenase family.</text>
</comment>
<gene>
    <name evidence="3" type="ORF">PDE_07445</name>
</gene>
<dbReference type="InterPro" id="IPR010061">
    <property type="entry name" value="MeMal-semiAld_DH"/>
</dbReference>
<dbReference type="AlphaFoldDB" id="S7ZP64"/>
<dbReference type="HOGENOM" id="CLU_719812_0_0_1"/>
<dbReference type="PANTHER" id="PTHR43866:SF3">
    <property type="entry name" value="METHYLMALONATE-SEMIALDEHYDE DEHYDROGENASE [ACYLATING], MITOCHONDRIAL"/>
    <property type="match status" value="1"/>
</dbReference>
<dbReference type="Proteomes" id="UP000019376">
    <property type="component" value="Unassembled WGS sequence"/>
</dbReference>
<dbReference type="OrthoDB" id="4363997at2759"/>
<organism evidence="3 4">
    <name type="scientific">Penicillium oxalicum (strain 114-2 / CGMCC 5302)</name>
    <name type="common">Penicillium decumbens</name>
    <dbReference type="NCBI Taxonomy" id="933388"/>
    <lineage>
        <taxon>Eukaryota</taxon>
        <taxon>Fungi</taxon>
        <taxon>Dikarya</taxon>
        <taxon>Ascomycota</taxon>
        <taxon>Pezizomycotina</taxon>
        <taxon>Eurotiomycetes</taxon>
        <taxon>Eurotiomycetidae</taxon>
        <taxon>Eurotiales</taxon>
        <taxon>Aspergillaceae</taxon>
        <taxon>Penicillium</taxon>
    </lineage>
</organism>
<evidence type="ECO:0000256" key="2">
    <source>
        <dbReference type="SAM" id="MobiDB-lite"/>
    </source>
</evidence>
<accession>S7ZP64</accession>
<evidence type="ECO:0000256" key="1">
    <source>
        <dbReference type="ARBA" id="ARBA00009986"/>
    </source>
</evidence>
<evidence type="ECO:0000313" key="3">
    <source>
        <dbReference type="EMBL" id="EPS32485.1"/>
    </source>
</evidence>
<feature type="region of interest" description="Disordered" evidence="2">
    <location>
        <begin position="231"/>
        <end position="261"/>
    </location>
</feature>
<protein>
    <recommendedName>
        <fullName evidence="5">FAR1 domain-containing protein</fullName>
    </recommendedName>
</protein>
<feature type="compositionally biased region" description="Pro residues" evidence="2">
    <location>
        <begin position="243"/>
        <end position="258"/>
    </location>
</feature>
<keyword evidence="4" id="KW-1185">Reference proteome</keyword>
<dbReference type="GO" id="GO:0006574">
    <property type="term" value="P:L-valine catabolic process"/>
    <property type="evidence" value="ECO:0007669"/>
    <property type="project" value="TreeGrafter"/>
</dbReference>
<sequence>MATTDSPAGDAPPPRLYGKQVIDRILEVIRSNPIYDPFVEDEILNIAADCEPPPPAPCPRLYETREAALQHVKAFAAYHGYCLTVKRSDQIKVDFVCSRHTPIKARESHPVTRERGDRTKIGNDCPFRLQLRRRLAVPRGKRNVTTETPSPSVWKLRVTHGDHNHGPSRHILNAARFQEVSPEVAQGHALATMLMNGNGPEVMMPETLRIPVDRPTSPPHPVIPEDFAEADMEEGDDPDKEPSPPALPAGPPPAPPPGIFETREHGLVQLNDFAFRHGYSLTIKRSDTMKVDFICACWPNPEHPRSRKTVGTNCKFQLQLRRRAAAPPGRPGFEVLSDRPNLPCWELRIKNGEHNHGPQSPTSAMLKRKRKSDVAAHLTVMSES</sequence>
<feature type="region of interest" description="Disordered" evidence="2">
    <location>
        <begin position="350"/>
        <end position="384"/>
    </location>
</feature>
<proteinExistence type="inferred from homology"/>
<dbReference type="EMBL" id="KB644414">
    <property type="protein sequence ID" value="EPS32485.1"/>
    <property type="molecule type" value="Genomic_DNA"/>
</dbReference>
<dbReference type="GO" id="GO:0004491">
    <property type="term" value="F:methylmalonate-semialdehyde dehydrogenase (acylating, NAD) activity"/>
    <property type="evidence" value="ECO:0007669"/>
    <property type="project" value="InterPro"/>
</dbReference>
<name>S7ZP64_PENO1</name>
<dbReference type="PANTHER" id="PTHR43866">
    <property type="entry name" value="MALONATE-SEMIALDEHYDE DEHYDROGENASE"/>
    <property type="match status" value="1"/>
</dbReference>
<reference evidence="3 4" key="1">
    <citation type="journal article" date="2013" name="PLoS ONE">
        <title>Genomic and secretomic analyses reveal unique features of the lignocellulolytic enzyme system of Penicillium decumbens.</title>
        <authorList>
            <person name="Liu G."/>
            <person name="Zhang L."/>
            <person name="Wei X."/>
            <person name="Zou G."/>
            <person name="Qin Y."/>
            <person name="Ma L."/>
            <person name="Li J."/>
            <person name="Zheng H."/>
            <person name="Wang S."/>
            <person name="Wang C."/>
            <person name="Xun L."/>
            <person name="Zhao G.-P."/>
            <person name="Zhou Z."/>
            <person name="Qu Y."/>
        </authorList>
    </citation>
    <scope>NUCLEOTIDE SEQUENCE [LARGE SCALE GENOMIC DNA]</scope>
    <source>
        <strain evidence="4">114-2 / CGMCC 5302</strain>
    </source>
</reference>